<evidence type="ECO:0000313" key="2">
    <source>
        <dbReference type="Proteomes" id="UP000182257"/>
    </source>
</evidence>
<proteinExistence type="predicted"/>
<dbReference type="Proteomes" id="UP000182257">
    <property type="component" value="Unassembled WGS sequence"/>
</dbReference>
<dbReference type="EMBL" id="FNRF01000005">
    <property type="protein sequence ID" value="SEA83488.1"/>
    <property type="molecule type" value="Genomic_DNA"/>
</dbReference>
<reference evidence="1 2" key="1">
    <citation type="submission" date="2016-10" db="EMBL/GenBank/DDBJ databases">
        <authorList>
            <person name="de Groot N.N."/>
        </authorList>
    </citation>
    <scope>NUCLEOTIDE SEQUENCE [LARGE SCALE GENOMIC DNA]</scope>
    <source>
        <strain evidence="1 2">D31d</strain>
    </source>
</reference>
<organism evidence="1 2">
    <name type="scientific">Xylanibacter ruminicola</name>
    <name type="common">Prevotella ruminicola</name>
    <dbReference type="NCBI Taxonomy" id="839"/>
    <lineage>
        <taxon>Bacteria</taxon>
        <taxon>Pseudomonadati</taxon>
        <taxon>Bacteroidota</taxon>
        <taxon>Bacteroidia</taxon>
        <taxon>Bacteroidales</taxon>
        <taxon>Prevotellaceae</taxon>
        <taxon>Xylanibacter</taxon>
    </lineage>
</organism>
<evidence type="ECO:0000313" key="1">
    <source>
        <dbReference type="EMBL" id="SEA83488.1"/>
    </source>
</evidence>
<accession>A0A1H4EFJ5</accession>
<dbReference type="AlphaFoldDB" id="A0A1H4EFJ5"/>
<name>A0A1H4EFJ5_XYLRU</name>
<protein>
    <submittedName>
        <fullName evidence="1">Transcriptional regulator, AbiEi antitoxin, Type IV TA system</fullName>
    </submittedName>
</protein>
<sequence length="179" mass="20694">MVMASELDSAEYKRLQRAVKRGEVVKLRRGVYAEPTALFNTMIDVERMVPGGVVCLYNAWAYHQLCTTVPPAFCIAIDEKRKLKISAELPITLYYWKKENLDFGIEQREISGHSVRITDLERSVCDAAKYRNKIGLDIFAEVLRTYLRKDGRSLGRLMEYAKKLRVEKVLKNYIEIAIE</sequence>
<gene>
    <name evidence="1" type="ORF">SAMN05216462_2770</name>
</gene>